<organism evidence="2 3">
    <name type="scientific">Flavobacterium branchiarum</name>
    <dbReference type="NCBI Taxonomy" id="1114870"/>
    <lineage>
        <taxon>Bacteria</taxon>
        <taxon>Pseudomonadati</taxon>
        <taxon>Bacteroidota</taxon>
        <taxon>Flavobacteriia</taxon>
        <taxon>Flavobacteriales</taxon>
        <taxon>Flavobacteriaceae</taxon>
        <taxon>Flavobacterium</taxon>
    </lineage>
</organism>
<dbReference type="Proteomes" id="UP001589589">
    <property type="component" value="Unassembled WGS sequence"/>
</dbReference>
<sequence>MKFFLCHCNSRMLVFLVMLFPISSIGQEEQYSFRSKPNVPYTFSSERRIFSLLIGGTVVSDLSTDDAISDKLPLGFSFKLGCESYSNFYASSNGTLSFNVPFGDRINSVSSLVPDNLTLLAPLWKDLSGMGGVFSYKTTGIAPNRVFTAEWKNWRLFYSNGSNLVTFQIKLYEGTNIIEYIYGDNSNSRNINASIGMFNGTSNTPESKDLWLDNSSANPIVSKKFIDNIIQPPANGQLYRFTCNDSESTCGEISFYGQTMINKTGGTNSNDGLRITLTGAGNMQIRNNNQNQLYAPDDDLLYGTSNPYTAPGSSLQGLVLSVGNTYFVGGRLTPDTNAEKLIVITSTEQRLIESPTGHFVNEIKLGAVKNNLTYYLIIKYIYNFPDGYFQMDYNVTIPSGNTEVVKLAHGWDTYLEGKDTGPGFVVGTAPDLIVGVKRAPSFEAFEYLGGVPWSGYYSAYYYDLGRNLGSDMKFNNTIDSNNYIDNGIGISMDFGKVPGSFTSSNKLVIACEAGNKGPVIIDKEVICLGSSLDLNNLITSSAPTGTVVVWEDANADELIDPTAITTPGIYTVYYHSLKYTCNSPSSTIDVKFGTTCGICYKPGAVTGTSAGYSTVISTLDRENNPAINPRNGALILESKEKGFAISKVASPENDIAVPVEGMLVYDTTSNCLKLYNGILWNCIKQTCIDD</sequence>
<evidence type="ECO:0008006" key="4">
    <source>
        <dbReference type="Google" id="ProtNLM"/>
    </source>
</evidence>
<proteinExistence type="predicted"/>
<comment type="caution">
    <text evidence="2">The sequence shown here is derived from an EMBL/GenBank/DDBJ whole genome shotgun (WGS) entry which is preliminary data.</text>
</comment>
<feature type="signal peptide" evidence="1">
    <location>
        <begin position="1"/>
        <end position="26"/>
    </location>
</feature>
<evidence type="ECO:0000313" key="2">
    <source>
        <dbReference type="EMBL" id="MFB9066391.1"/>
    </source>
</evidence>
<accession>A0ABV5FS66</accession>
<protein>
    <recommendedName>
        <fullName evidence="4">Ig-like domain-containing protein</fullName>
    </recommendedName>
</protein>
<keyword evidence="1" id="KW-0732">Signal</keyword>
<evidence type="ECO:0000256" key="1">
    <source>
        <dbReference type="SAM" id="SignalP"/>
    </source>
</evidence>
<dbReference type="RefSeq" id="WP_290264598.1">
    <property type="nucleotide sequence ID" value="NZ_JAUFQQ010000003.1"/>
</dbReference>
<dbReference type="EMBL" id="JBHMEX010000069">
    <property type="protein sequence ID" value="MFB9066391.1"/>
    <property type="molecule type" value="Genomic_DNA"/>
</dbReference>
<reference evidence="2 3" key="1">
    <citation type="submission" date="2024-09" db="EMBL/GenBank/DDBJ databases">
        <authorList>
            <person name="Sun Q."/>
            <person name="Mori K."/>
        </authorList>
    </citation>
    <scope>NUCLEOTIDE SEQUENCE [LARGE SCALE GENOMIC DNA]</scope>
    <source>
        <strain evidence="2 3">CECT 7908</strain>
    </source>
</reference>
<keyword evidence="3" id="KW-1185">Reference proteome</keyword>
<feature type="chain" id="PRO_5046437045" description="Ig-like domain-containing protein" evidence="1">
    <location>
        <begin position="27"/>
        <end position="690"/>
    </location>
</feature>
<evidence type="ECO:0000313" key="3">
    <source>
        <dbReference type="Proteomes" id="UP001589589"/>
    </source>
</evidence>
<gene>
    <name evidence="2" type="ORF">ACFFUQ_20420</name>
</gene>
<name>A0ABV5FS66_9FLAO</name>